<evidence type="ECO:0000256" key="5">
    <source>
        <dbReference type="ARBA" id="ARBA00012827"/>
    </source>
</evidence>
<comment type="catalytic activity">
    <reaction evidence="1">
        <text>2 6,7-dimethyl-8-(1-D-ribityl)lumazine + H(+) = 5-amino-6-(D-ribitylamino)uracil + riboflavin</text>
        <dbReference type="Rhea" id="RHEA:20772"/>
        <dbReference type="ChEBI" id="CHEBI:15378"/>
        <dbReference type="ChEBI" id="CHEBI:15934"/>
        <dbReference type="ChEBI" id="CHEBI:57986"/>
        <dbReference type="ChEBI" id="CHEBI:58201"/>
        <dbReference type="EC" id="2.5.1.9"/>
    </reaction>
</comment>
<comment type="function">
    <text evidence="2">Catalyzes the dismutation of two molecules of 6,7-dimethyl-8-ribityllumazine, resulting in the formation of riboflavin and 5-amino-6-(D-ribitylamino)uracil.</text>
</comment>
<dbReference type="Proteomes" id="UP000269335">
    <property type="component" value="Unassembled WGS sequence"/>
</dbReference>
<dbReference type="NCBIfam" id="NF009566">
    <property type="entry name" value="PRK13020.1"/>
    <property type="match status" value="1"/>
</dbReference>
<evidence type="ECO:0000313" key="13">
    <source>
        <dbReference type="EMBL" id="RMN77306.1"/>
    </source>
</evidence>
<reference evidence="13 14" key="1">
    <citation type="submission" date="2018-08" db="EMBL/GenBank/DDBJ databases">
        <title>Recombination of ecologically and evolutionarily significant loci maintains genetic cohesion in the Pseudomonas syringae species complex.</title>
        <authorList>
            <person name="Dillon M."/>
            <person name="Thakur S."/>
            <person name="Almeida R.N.D."/>
            <person name="Weir B.S."/>
            <person name="Guttman D.S."/>
        </authorList>
    </citation>
    <scope>NUCLEOTIDE SEQUENCE [LARGE SCALE GENOMIC DNA]</scope>
    <source>
        <strain evidence="13 14">ICMP 15201</strain>
    </source>
</reference>
<sequence>MKRWNCRSSKCEPSAMTGESLLSLSLHPAYNSRLRLARSPCSPGGPMFTGIIESIGSIRALTPKGGDVRVYVETGKLDLSDVKLGDSIAVNGVCLTAVELPGDGFWADVSRETLTVTAFVDLKSGSRVNLEKALTPTTRLGGHLVSGHVDGVGEIVSRAENARAIQFTVRAPRELAKYIAHKGSITVDGTSLTVNSVNGAEFELTIVPHTWSETIMADYQPGRKVNLEVDLLARYLERLLLGDKAAEPGHGTITESFLAENGYLKS</sequence>
<keyword evidence="7" id="KW-0686">Riboflavin biosynthesis</keyword>
<dbReference type="CDD" id="cd00402">
    <property type="entry name" value="Riboflavin_synthase_like"/>
    <property type="match status" value="1"/>
</dbReference>
<dbReference type="PROSITE" id="PS51177">
    <property type="entry name" value="LUMAZINE_BIND"/>
    <property type="match status" value="2"/>
</dbReference>
<evidence type="ECO:0000256" key="2">
    <source>
        <dbReference type="ARBA" id="ARBA00002803"/>
    </source>
</evidence>
<proteinExistence type="predicted"/>
<gene>
    <name evidence="13" type="ORF">ALQ53_100007</name>
</gene>
<feature type="domain" description="Lumazine-binding" evidence="12">
    <location>
        <begin position="47"/>
        <end position="143"/>
    </location>
</feature>
<organism evidence="13 14">
    <name type="scientific">Pseudomonas cannabina</name>
    <dbReference type="NCBI Taxonomy" id="86840"/>
    <lineage>
        <taxon>Bacteria</taxon>
        <taxon>Pseudomonadati</taxon>
        <taxon>Pseudomonadota</taxon>
        <taxon>Gammaproteobacteria</taxon>
        <taxon>Pseudomonadales</taxon>
        <taxon>Pseudomonadaceae</taxon>
        <taxon>Pseudomonas</taxon>
    </lineage>
</organism>
<dbReference type="SUPFAM" id="SSF63380">
    <property type="entry name" value="Riboflavin synthase domain-like"/>
    <property type="match status" value="2"/>
</dbReference>
<dbReference type="FunFam" id="2.40.30.20:FF:000004">
    <property type="entry name" value="Riboflavin synthase, alpha subunit"/>
    <property type="match status" value="1"/>
</dbReference>
<dbReference type="FunFam" id="2.40.30.20:FF:000003">
    <property type="entry name" value="Riboflavin synthase, alpha subunit"/>
    <property type="match status" value="1"/>
</dbReference>
<feature type="domain" description="Lumazine-binding" evidence="12">
    <location>
        <begin position="144"/>
        <end position="240"/>
    </location>
</feature>
<evidence type="ECO:0000256" key="3">
    <source>
        <dbReference type="ARBA" id="ARBA00004887"/>
    </source>
</evidence>
<evidence type="ECO:0000256" key="9">
    <source>
        <dbReference type="ARBA" id="ARBA00022737"/>
    </source>
</evidence>
<dbReference type="NCBIfam" id="TIGR00187">
    <property type="entry name" value="ribE"/>
    <property type="match status" value="1"/>
</dbReference>
<keyword evidence="9" id="KW-0677">Repeat</keyword>
<protein>
    <recommendedName>
        <fullName evidence="6 10">Riboflavin synthase</fullName>
        <ecNumber evidence="5 10">2.5.1.9</ecNumber>
    </recommendedName>
</protein>
<evidence type="ECO:0000256" key="8">
    <source>
        <dbReference type="ARBA" id="ARBA00022679"/>
    </source>
</evidence>
<evidence type="ECO:0000313" key="14">
    <source>
        <dbReference type="Proteomes" id="UP000269335"/>
    </source>
</evidence>
<name>A0AB37Q499_PSECA</name>
<dbReference type="InterPro" id="IPR017938">
    <property type="entry name" value="Riboflavin_synthase-like_b-brl"/>
</dbReference>
<evidence type="ECO:0000256" key="6">
    <source>
        <dbReference type="ARBA" id="ARBA00013950"/>
    </source>
</evidence>
<dbReference type="AlphaFoldDB" id="A0AB37Q499"/>
<comment type="pathway">
    <text evidence="3">Cofactor biosynthesis; riboflavin biosynthesis; riboflavin from 2-hydroxy-3-oxobutyl phosphate and 5-amino-6-(D-ribitylamino)uracil: step 2/2.</text>
</comment>
<dbReference type="InterPro" id="IPR026017">
    <property type="entry name" value="Lumazine-bd_dom"/>
</dbReference>
<evidence type="ECO:0000256" key="1">
    <source>
        <dbReference type="ARBA" id="ARBA00000968"/>
    </source>
</evidence>
<dbReference type="GO" id="GO:0004746">
    <property type="term" value="F:riboflavin synthase activity"/>
    <property type="evidence" value="ECO:0007669"/>
    <property type="project" value="UniProtKB-UniRule"/>
</dbReference>
<comment type="subunit">
    <text evidence="4">Homotrimer.</text>
</comment>
<feature type="repeat" description="Lumazine-binding" evidence="11">
    <location>
        <begin position="144"/>
        <end position="240"/>
    </location>
</feature>
<evidence type="ECO:0000259" key="12">
    <source>
        <dbReference type="PROSITE" id="PS51177"/>
    </source>
</evidence>
<dbReference type="Gene3D" id="2.40.30.20">
    <property type="match status" value="2"/>
</dbReference>
<feature type="repeat" description="Lumazine-binding" evidence="11">
    <location>
        <begin position="47"/>
        <end position="143"/>
    </location>
</feature>
<comment type="caution">
    <text evidence="13">The sequence shown here is derived from an EMBL/GenBank/DDBJ whole genome shotgun (WGS) entry which is preliminary data.</text>
</comment>
<accession>A0AB37Q499</accession>
<evidence type="ECO:0000256" key="7">
    <source>
        <dbReference type="ARBA" id="ARBA00022619"/>
    </source>
</evidence>
<evidence type="ECO:0000256" key="11">
    <source>
        <dbReference type="PROSITE-ProRule" id="PRU00524"/>
    </source>
</evidence>
<evidence type="ECO:0000256" key="4">
    <source>
        <dbReference type="ARBA" id="ARBA00011233"/>
    </source>
</evidence>
<keyword evidence="8" id="KW-0808">Transferase</keyword>
<dbReference type="NCBIfam" id="NF006767">
    <property type="entry name" value="PRK09289.1"/>
    <property type="match status" value="1"/>
</dbReference>
<dbReference type="InterPro" id="IPR001783">
    <property type="entry name" value="Lumazine-bd"/>
</dbReference>
<dbReference type="EMBL" id="RBPH01000235">
    <property type="protein sequence ID" value="RMN77306.1"/>
    <property type="molecule type" value="Genomic_DNA"/>
</dbReference>
<dbReference type="InterPro" id="IPR023366">
    <property type="entry name" value="ATP_synth_asu-like_sf"/>
</dbReference>
<dbReference type="Pfam" id="PF00677">
    <property type="entry name" value="Lum_binding"/>
    <property type="match status" value="2"/>
</dbReference>
<dbReference type="PANTHER" id="PTHR21098:SF12">
    <property type="entry name" value="RIBOFLAVIN SYNTHASE"/>
    <property type="match status" value="1"/>
</dbReference>
<dbReference type="PANTHER" id="PTHR21098">
    <property type="entry name" value="RIBOFLAVIN SYNTHASE ALPHA CHAIN"/>
    <property type="match status" value="1"/>
</dbReference>
<evidence type="ECO:0000256" key="10">
    <source>
        <dbReference type="NCBIfam" id="TIGR00187"/>
    </source>
</evidence>
<dbReference type="GO" id="GO:0009231">
    <property type="term" value="P:riboflavin biosynthetic process"/>
    <property type="evidence" value="ECO:0007669"/>
    <property type="project" value="UniProtKB-KW"/>
</dbReference>
<dbReference type="EC" id="2.5.1.9" evidence="5 10"/>